<sequence>MSTRGRVVPGPRETVPPPPSRTPTRYSSVCRVPTDRFCGGHRAPTCAFQRNQRATTDPCCTPVWTEGTERSPVPLAPTFVPHPSHPFFTDMRTPSPQQPVYPLARNRHPGSSHQPTRMASYRSWDESMRSANPESLHVDPYPRSPGISRAAAASEVPLPRYQDCVPTAQQRTMESQELRSIVAGTELLPQMPLLQGTHQTAKERGRTTLECFFKKQTTDTTPEVLDFLKEYRGRELELCDALNMALKDSNIGSSVNSATTPITLCTPKPRREVIPQPYGGFAPAKLGERGFGELRNPIQDPQLRSHRCQFDIE</sequence>
<proteinExistence type="predicted"/>
<gene>
    <name evidence="2" type="ORF">TCIL3000_8_6210</name>
</gene>
<dbReference type="EMBL" id="HE575321">
    <property type="protein sequence ID" value="CCC92394.1"/>
    <property type="molecule type" value="Genomic_DNA"/>
</dbReference>
<dbReference type="AlphaFoldDB" id="G0USN1"/>
<reference evidence="2" key="1">
    <citation type="journal article" date="2012" name="Proc. Natl. Acad. Sci. U.S.A.">
        <title>Antigenic diversity is generated by distinct evolutionary mechanisms in African trypanosome species.</title>
        <authorList>
            <person name="Jackson A.P."/>
            <person name="Berry A."/>
            <person name="Aslett M."/>
            <person name="Allison H.C."/>
            <person name="Burton P."/>
            <person name="Vavrova-Anderson J."/>
            <person name="Brown R."/>
            <person name="Browne H."/>
            <person name="Corton N."/>
            <person name="Hauser H."/>
            <person name="Gamble J."/>
            <person name="Gilderthorp R."/>
            <person name="Marcello L."/>
            <person name="McQuillan J."/>
            <person name="Otto T.D."/>
            <person name="Quail M.A."/>
            <person name="Sanders M.J."/>
            <person name="van Tonder A."/>
            <person name="Ginger M.L."/>
            <person name="Field M.C."/>
            <person name="Barry J.D."/>
            <person name="Hertz-Fowler C."/>
            <person name="Berriman M."/>
        </authorList>
    </citation>
    <scope>NUCLEOTIDE SEQUENCE</scope>
    <source>
        <strain evidence="2">IL3000</strain>
    </source>
</reference>
<evidence type="ECO:0000256" key="1">
    <source>
        <dbReference type="SAM" id="MobiDB-lite"/>
    </source>
</evidence>
<protein>
    <submittedName>
        <fullName evidence="2">Uncharacterized protein</fullName>
    </submittedName>
</protein>
<feature type="region of interest" description="Disordered" evidence="1">
    <location>
        <begin position="1"/>
        <end position="26"/>
    </location>
</feature>
<name>G0USN1_TRYCI</name>
<evidence type="ECO:0000313" key="2">
    <source>
        <dbReference type="EMBL" id="CCC92394.1"/>
    </source>
</evidence>
<dbReference type="VEuPathDB" id="TriTrypDB:TcIL3000_8_6210"/>
<accession>G0USN1</accession>
<organism evidence="2">
    <name type="scientific">Trypanosoma congolense (strain IL3000)</name>
    <dbReference type="NCBI Taxonomy" id="1068625"/>
    <lineage>
        <taxon>Eukaryota</taxon>
        <taxon>Discoba</taxon>
        <taxon>Euglenozoa</taxon>
        <taxon>Kinetoplastea</taxon>
        <taxon>Metakinetoplastina</taxon>
        <taxon>Trypanosomatida</taxon>
        <taxon>Trypanosomatidae</taxon>
        <taxon>Trypanosoma</taxon>
        <taxon>Nannomonas</taxon>
    </lineage>
</organism>
<feature type="compositionally biased region" description="Low complexity" evidence="1">
    <location>
        <begin position="1"/>
        <end position="13"/>
    </location>
</feature>